<accession>A0A4Z0YIU4</accession>
<keyword evidence="2" id="KW-0812">Transmembrane</keyword>
<dbReference type="AlphaFoldDB" id="A0A4Z0YIU4"/>
<evidence type="ECO:0000256" key="3">
    <source>
        <dbReference type="SAM" id="SignalP"/>
    </source>
</evidence>
<evidence type="ECO:0000256" key="2">
    <source>
        <dbReference type="SAM" id="Phobius"/>
    </source>
</evidence>
<dbReference type="OrthoDB" id="4499262at2759"/>
<protein>
    <submittedName>
        <fullName evidence="4">Uncharacterized protein</fullName>
    </submittedName>
</protein>
<keyword evidence="3" id="KW-0732">Signal</keyword>
<keyword evidence="5" id="KW-1185">Reference proteome</keyword>
<organism evidence="4 5">
    <name type="scientific">Xylaria hypoxylon</name>
    <dbReference type="NCBI Taxonomy" id="37992"/>
    <lineage>
        <taxon>Eukaryota</taxon>
        <taxon>Fungi</taxon>
        <taxon>Dikarya</taxon>
        <taxon>Ascomycota</taxon>
        <taxon>Pezizomycotina</taxon>
        <taxon>Sordariomycetes</taxon>
        <taxon>Xylariomycetidae</taxon>
        <taxon>Xylariales</taxon>
        <taxon>Xylariaceae</taxon>
        <taxon>Xylaria</taxon>
    </lineage>
</organism>
<feature type="region of interest" description="Disordered" evidence="1">
    <location>
        <begin position="367"/>
        <end position="427"/>
    </location>
</feature>
<keyword evidence="2" id="KW-1133">Transmembrane helix</keyword>
<dbReference type="Proteomes" id="UP000297716">
    <property type="component" value="Unassembled WGS sequence"/>
</dbReference>
<gene>
    <name evidence="4" type="ORF">E0Z10_g9560</name>
</gene>
<feature type="region of interest" description="Disordered" evidence="1">
    <location>
        <begin position="316"/>
        <end position="355"/>
    </location>
</feature>
<evidence type="ECO:0000256" key="1">
    <source>
        <dbReference type="SAM" id="MobiDB-lite"/>
    </source>
</evidence>
<sequence>MAVPFLPVSLLLFVARHITSAFGAVPRFGVLDHARFLPLDAGAGFASRWYTEGTPARPAQPFSPNPGHILNNHQLGARDVSVCPAGQHTCVETGSAGMCCENDRYCYLDENWETKCCTLGVQCPGSLCKADELYCNRTSSTTIPIAATTTTTTTGQEPGNEVTSIVSVSTYAACCNRACSASAFSCEKTFGGQCCSYGFKCALSGQCIADPVPSTSMSISTIVPEIPPGCTTSQFACAATDGGGCCNSGSICTFQSFGTATSTAVCAPNPTLADDSGSSNGLSSGARAGIGVGVAVGATIAIAAVTWFCIRRRQRPGTTGTNVSAHEMRRNTGVAGVGGGGRAAGDGRGEDAGDSLFVGPQTPYTYRSGFTDATNPTLPPVHDPRRAYSDFLPDASPGPYTDRDGDWRTAPNPSLATTPPTGPLPSDSSGWFATPGSMPYDPDHILRPVGPVEMGGGEAQKETGKGNENGPVVSTVETPAQDEDPTTGLVELVGSPLLGPDEADYPADKGPK</sequence>
<feature type="signal peptide" evidence="3">
    <location>
        <begin position="1"/>
        <end position="21"/>
    </location>
</feature>
<feature type="transmembrane region" description="Helical" evidence="2">
    <location>
        <begin position="288"/>
        <end position="310"/>
    </location>
</feature>
<feature type="region of interest" description="Disordered" evidence="1">
    <location>
        <begin position="454"/>
        <end position="512"/>
    </location>
</feature>
<feature type="compositionally biased region" description="Gly residues" evidence="1">
    <location>
        <begin position="335"/>
        <end position="344"/>
    </location>
</feature>
<proteinExistence type="predicted"/>
<dbReference type="STRING" id="37992.A0A4Z0YIU4"/>
<feature type="chain" id="PRO_5021259175" evidence="3">
    <location>
        <begin position="22"/>
        <end position="512"/>
    </location>
</feature>
<dbReference type="EMBL" id="SKBN01000307">
    <property type="protein sequence ID" value="TGJ79201.1"/>
    <property type="molecule type" value="Genomic_DNA"/>
</dbReference>
<evidence type="ECO:0000313" key="5">
    <source>
        <dbReference type="Proteomes" id="UP000297716"/>
    </source>
</evidence>
<keyword evidence="2" id="KW-0472">Membrane</keyword>
<evidence type="ECO:0000313" key="4">
    <source>
        <dbReference type="EMBL" id="TGJ79201.1"/>
    </source>
</evidence>
<comment type="caution">
    <text evidence="4">The sequence shown here is derived from an EMBL/GenBank/DDBJ whole genome shotgun (WGS) entry which is preliminary data.</text>
</comment>
<name>A0A4Z0YIU4_9PEZI</name>
<reference evidence="4 5" key="1">
    <citation type="submission" date="2019-03" db="EMBL/GenBank/DDBJ databases">
        <title>Draft genome sequence of Xylaria hypoxylon DSM 108379, a ubiquitous saprotrophic-parasitic fungi on hardwood.</title>
        <authorList>
            <person name="Buettner E."/>
            <person name="Leonhardt S."/>
            <person name="Gebauer A.M."/>
            <person name="Liers C."/>
            <person name="Hofrichter M."/>
            <person name="Kellner H."/>
        </authorList>
    </citation>
    <scope>NUCLEOTIDE SEQUENCE [LARGE SCALE GENOMIC DNA]</scope>
    <source>
        <strain evidence="4 5">DSM 108379</strain>
    </source>
</reference>